<feature type="region of interest" description="Disordered" evidence="9">
    <location>
        <begin position="626"/>
        <end position="646"/>
    </location>
</feature>
<dbReference type="InterPro" id="IPR016193">
    <property type="entry name" value="Cytidine_deaminase-like"/>
</dbReference>
<dbReference type="GO" id="GO:0009507">
    <property type="term" value="C:chloroplast"/>
    <property type="evidence" value="ECO:0007669"/>
    <property type="project" value="TreeGrafter"/>
</dbReference>
<dbReference type="Pfam" id="PF00383">
    <property type="entry name" value="dCMP_cyt_deam_1"/>
    <property type="match status" value="1"/>
</dbReference>
<keyword evidence="5" id="KW-0479">Metal-binding</keyword>
<dbReference type="EMBL" id="BKCJ010003536">
    <property type="protein sequence ID" value="GEU55681.1"/>
    <property type="molecule type" value="Genomic_DNA"/>
</dbReference>
<evidence type="ECO:0000256" key="8">
    <source>
        <dbReference type="ARBA" id="ARBA00048045"/>
    </source>
</evidence>
<name>A0A6L2L1C4_TANCI</name>
<comment type="cofactor">
    <cofactor evidence="1">
        <name>Zn(2+)</name>
        <dbReference type="ChEBI" id="CHEBI:29105"/>
    </cofactor>
</comment>
<dbReference type="CDD" id="cd01285">
    <property type="entry name" value="nucleoside_deaminase"/>
    <property type="match status" value="1"/>
</dbReference>
<gene>
    <name evidence="11" type="ORF">Tci_027659</name>
</gene>
<feature type="compositionally biased region" description="Low complexity" evidence="9">
    <location>
        <begin position="489"/>
        <end position="499"/>
    </location>
</feature>
<dbReference type="GO" id="GO:0046872">
    <property type="term" value="F:metal ion binding"/>
    <property type="evidence" value="ECO:0007669"/>
    <property type="project" value="UniProtKB-KW"/>
</dbReference>
<keyword evidence="4" id="KW-0819">tRNA processing</keyword>
<reference evidence="11" key="1">
    <citation type="journal article" date="2019" name="Sci. Rep.">
        <title>Draft genome of Tanacetum cinerariifolium, the natural source of mosquito coil.</title>
        <authorList>
            <person name="Yamashiro T."/>
            <person name="Shiraishi A."/>
            <person name="Satake H."/>
            <person name="Nakayama K."/>
        </authorList>
    </citation>
    <scope>NUCLEOTIDE SEQUENCE</scope>
</reference>
<dbReference type="PANTHER" id="PTHR11079:SF179">
    <property type="entry name" value="TRNA(ADENINE(34)) DEAMINASE, CHLOROPLASTIC"/>
    <property type="match status" value="1"/>
</dbReference>
<evidence type="ECO:0000256" key="2">
    <source>
        <dbReference type="ARBA" id="ARBA00011738"/>
    </source>
</evidence>
<dbReference type="InterPro" id="IPR002125">
    <property type="entry name" value="CMP_dCMP_dom"/>
</dbReference>
<feature type="region of interest" description="Disordered" evidence="9">
    <location>
        <begin position="433"/>
        <end position="597"/>
    </location>
</feature>
<evidence type="ECO:0000259" key="10">
    <source>
        <dbReference type="PROSITE" id="PS51747"/>
    </source>
</evidence>
<dbReference type="GO" id="GO:0002100">
    <property type="term" value="P:tRNA wobble adenosine to inosine editing"/>
    <property type="evidence" value="ECO:0007669"/>
    <property type="project" value="InterPro"/>
</dbReference>
<accession>A0A6L2L1C4</accession>
<feature type="compositionally biased region" description="Basic and acidic residues" evidence="9">
    <location>
        <begin position="454"/>
        <end position="465"/>
    </location>
</feature>
<keyword evidence="6" id="KW-0378">Hydrolase</keyword>
<feature type="compositionally biased region" description="Polar residues" evidence="9">
    <location>
        <begin position="438"/>
        <end position="453"/>
    </location>
</feature>
<feature type="region of interest" description="Disordered" evidence="9">
    <location>
        <begin position="848"/>
        <end position="879"/>
    </location>
</feature>
<dbReference type="HAMAP" id="MF_00972">
    <property type="entry name" value="tRNA_aden_deaminase"/>
    <property type="match status" value="1"/>
</dbReference>
<evidence type="ECO:0000313" key="11">
    <source>
        <dbReference type="EMBL" id="GEU55681.1"/>
    </source>
</evidence>
<evidence type="ECO:0000256" key="5">
    <source>
        <dbReference type="ARBA" id="ARBA00022723"/>
    </source>
</evidence>
<evidence type="ECO:0000256" key="4">
    <source>
        <dbReference type="ARBA" id="ARBA00022694"/>
    </source>
</evidence>
<sequence>MLTFGGRGTSTQVLLSMRALYSSHISCFQLGSRREWNGDLGIREEVVGGGSGGGGTGMVGGVGVVYGDGVNRGVGGVDCGVVCGFICGQGTDIRDDCKGTRERWMVWHDTSVECFVYYKTQGHVTTVRELQRHRGGQDVDAKWNGYSYYYKKNGDIKERRKYGEKGLGYNRKKQFLSSNDNADDVEVMLSLLTGEEGLECIDIRDRKKIAKKRICGEEVPKVRSFMKSENLDLRNEGSCGELEGHGDFDVKCGGNMGQTSSNEYMNDLKEDRNVCIHEIVDGIGKPQECVEERGKLLEKKDIVKGNYGDLVGVSQDYRKKSEKKLNEEFRQHEADVSLNIGEECGQHSQEVDKISDDSGSEMKYKRFADKGKSVIELNSSTEKKLKVISEVSKSQEIGKRGTPLLSESRIKSFEEKPTEVKDQIKDSREEHLKKYDKSQQVIGISDTHFSNRNAEGDAKVKKTSIEGDNAGPGVIKVEEGSRPKGGGSRHSSQGSGSKGPSDEMWHVTDASTSTQDPSEPDTQDRMSDTSEKGEPAKPSGRSLWTIIGEVVRLNWKSPRSESHTPNSRGAKGSSYMSASSENWFSSHDPDDSNDENVKKQITKGLNSPLADGPSKSISLPIIKESPFPLPATQMTSSPATKKTKNGGELKKRRLEPKDQVTKHNFDEWEEAYGIEAKQRKIDEMFMTEALLEAKKAAAVCEVPVGAVLVKDGKIIARGYNLVEELRDSTAHAEMICIRKASTNLCSWRLLDTALYVTLEPCPMCAGAILQARIDTVVWGAPNKLLGADGSWVRLFCDGDGGNGSQPADKPPAPQHPFHPNMVVRRGVLAAECAEIMQNFFRLRRSMKRGPEPVTSSSSITVSHHRHQSSFFSKNKRIEE</sequence>
<dbReference type="AlphaFoldDB" id="A0A6L2L1C4"/>
<organism evidence="11">
    <name type="scientific">Tanacetum cinerariifolium</name>
    <name type="common">Dalmatian daisy</name>
    <name type="synonym">Chrysanthemum cinerariifolium</name>
    <dbReference type="NCBI Taxonomy" id="118510"/>
    <lineage>
        <taxon>Eukaryota</taxon>
        <taxon>Viridiplantae</taxon>
        <taxon>Streptophyta</taxon>
        <taxon>Embryophyta</taxon>
        <taxon>Tracheophyta</taxon>
        <taxon>Spermatophyta</taxon>
        <taxon>Magnoliopsida</taxon>
        <taxon>eudicotyledons</taxon>
        <taxon>Gunneridae</taxon>
        <taxon>Pentapetalae</taxon>
        <taxon>asterids</taxon>
        <taxon>campanulids</taxon>
        <taxon>Asterales</taxon>
        <taxon>Asteraceae</taxon>
        <taxon>Asteroideae</taxon>
        <taxon>Anthemideae</taxon>
        <taxon>Anthemidinae</taxon>
        <taxon>Tanacetum</taxon>
    </lineage>
</organism>
<evidence type="ECO:0000256" key="1">
    <source>
        <dbReference type="ARBA" id="ARBA00001947"/>
    </source>
</evidence>
<comment type="catalytic activity">
    <reaction evidence="8">
        <text>adenosine(34) in tRNA + H2O + H(+) = inosine(34) in tRNA + NH4(+)</text>
        <dbReference type="Rhea" id="RHEA:43168"/>
        <dbReference type="Rhea" id="RHEA-COMP:10373"/>
        <dbReference type="Rhea" id="RHEA-COMP:10374"/>
        <dbReference type="ChEBI" id="CHEBI:15377"/>
        <dbReference type="ChEBI" id="CHEBI:15378"/>
        <dbReference type="ChEBI" id="CHEBI:28938"/>
        <dbReference type="ChEBI" id="CHEBI:74411"/>
        <dbReference type="ChEBI" id="CHEBI:82852"/>
        <dbReference type="EC" id="3.5.4.33"/>
    </reaction>
</comment>
<dbReference type="Gene3D" id="3.40.140.10">
    <property type="entry name" value="Cytidine Deaminase, domain 2"/>
    <property type="match status" value="1"/>
</dbReference>
<feature type="compositionally biased region" description="Basic and acidic residues" evidence="9">
    <location>
        <begin position="587"/>
        <end position="597"/>
    </location>
</feature>
<dbReference type="EC" id="3.5.4.33" evidence="3"/>
<evidence type="ECO:0000256" key="6">
    <source>
        <dbReference type="ARBA" id="ARBA00022801"/>
    </source>
</evidence>
<feature type="compositionally biased region" description="Basic and acidic residues" evidence="9">
    <location>
        <begin position="522"/>
        <end position="535"/>
    </location>
</feature>
<protein>
    <recommendedName>
        <fullName evidence="3">tRNA(adenine(34)) deaminase</fullName>
        <ecNumber evidence="3">3.5.4.33</ecNumber>
    </recommendedName>
</protein>
<feature type="domain" description="CMP/dCMP-type deaminase" evidence="10">
    <location>
        <begin position="680"/>
        <end position="802"/>
    </location>
</feature>
<dbReference type="FunFam" id="3.40.140.10:FF:000005">
    <property type="entry name" value="tRNA-specific adenosine deaminase"/>
    <property type="match status" value="1"/>
</dbReference>
<feature type="compositionally biased region" description="Polar residues" evidence="9">
    <location>
        <begin position="574"/>
        <end position="585"/>
    </location>
</feature>
<comment type="subunit">
    <text evidence="2">Homodimer.</text>
</comment>
<comment type="caution">
    <text evidence="11">The sequence shown here is derived from an EMBL/GenBank/DDBJ whole genome shotgun (WGS) entry which is preliminary data.</text>
</comment>
<proteinExistence type="inferred from homology"/>
<dbReference type="PANTHER" id="PTHR11079">
    <property type="entry name" value="CYTOSINE DEAMINASE FAMILY MEMBER"/>
    <property type="match status" value="1"/>
</dbReference>
<evidence type="ECO:0000256" key="3">
    <source>
        <dbReference type="ARBA" id="ARBA00012740"/>
    </source>
</evidence>
<dbReference type="SUPFAM" id="SSF53927">
    <property type="entry name" value="Cytidine deaminase-like"/>
    <property type="match status" value="1"/>
</dbReference>
<dbReference type="InterPro" id="IPR028883">
    <property type="entry name" value="tRNA_aden_deaminase"/>
</dbReference>
<keyword evidence="7" id="KW-0862">Zinc</keyword>
<evidence type="ECO:0000256" key="7">
    <source>
        <dbReference type="ARBA" id="ARBA00022833"/>
    </source>
</evidence>
<dbReference type="PROSITE" id="PS51747">
    <property type="entry name" value="CYT_DCMP_DEAMINASES_2"/>
    <property type="match status" value="1"/>
</dbReference>
<dbReference type="GO" id="GO:0052717">
    <property type="term" value="F:tRNA-specific adenosine-34 deaminase activity"/>
    <property type="evidence" value="ECO:0007669"/>
    <property type="project" value="UniProtKB-EC"/>
</dbReference>
<evidence type="ECO:0000256" key="9">
    <source>
        <dbReference type="SAM" id="MobiDB-lite"/>
    </source>
</evidence>